<feature type="signal peptide" evidence="9">
    <location>
        <begin position="1"/>
        <end position="21"/>
    </location>
</feature>
<proteinExistence type="inferred from homology"/>
<keyword evidence="5" id="KW-0274">FAD</keyword>
<evidence type="ECO:0000256" key="9">
    <source>
        <dbReference type="SAM" id="SignalP"/>
    </source>
</evidence>
<dbReference type="PIRSF" id="PIRSF036292">
    <property type="entry name" value="Prenylcysteine_oxidase"/>
    <property type="match status" value="1"/>
</dbReference>
<dbReference type="AlphaFoldDB" id="A0AAU9RI09"/>
<evidence type="ECO:0000256" key="6">
    <source>
        <dbReference type="ARBA" id="ARBA00023002"/>
    </source>
</evidence>
<comment type="cofactor">
    <cofactor evidence="1">
        <name>FAD</name>
        <dbReference type="ChEBI" id="CHEBI:57692"/>
    </cofactor>
</comment>
<evidence type="ECO:0000256" key="2">
    <source>
        <dbReference type="ARBA" id="ARBA00009967"/>
    </source>
</evidence>
<dbReference type="EMBL" id="OU466858">
    <property type="protein sequence ID" value="CAH2043604.1"/>
    <property type="molecule type" value="Genomic_DNA"/>
</dbReference>
<name>A0AAU9RI09_THLAR</name>
<dbReference type="Proteomes" id="UP000836841">
    <property type="component" value="Chromosome 2"/>
</dbReference>
<dbReference type="Pfam" id="PF07156">
    <property type="entry name" value="Prenylcys_lyase"/>
    <property type="match status" value="1"/>
</dbReference>
<dbReference type="InterPro" id="IPR017046">
    <property type="entry name" value="Prenylcysteine_Oxase1"/>
</dbReference>
<keyword evidence="12" id="KW-1185">Reference proteome</keyword>
<dbReference type="GO" id="GO:0001735">
    <property type="term" value="F:prenylcysteine oxidase activity"/>
    <property type="evidence" value="ECO:0007669"/>
    <property type="project" value="InterPro"/>
</dbReference>
<sequence>MNFSPIAISLLFALLSPTLLSCSGDSSTVEIESPPTVCIIGSGIGGSSVAHFLRNYSVSTGLDRARILMFERHEVVGGRMRTVTVSGDTFEAGGSILHPKNYHARDFVERFNLTVRLPTAIEESCAIGIWDGKKFIFKTFGSSIKFPFVDKIVSWVNDLYMFVRYRFSLFRMSSFIENTVGNFLKFYESLESRPIFDSVEGMLKWSGLYNLTKLTLQEKLSEAQLSPLLINELVTVITRINYGQSVLISGLAGAVSLAGSGGGLWSVEGGNWQMAAKLINHSDVTLHLKEQIESISHLGNYYELNSTKGNSFKCDVAVVSTPLDEVDIQFSPSISIPKRELQHTHATFVRGLLNPGYFGMKSVSDVPALVGTLEDPLIPFSCISILRKYSETDMTYKIFTRQPASDSLLDELFSARTETVRIDWGAYPKYHAPEVFAPFILDDHHLYYVNAFENAASTMETSAVAEAKRSINLIGDGLLQLLRRNPKATAQEQFEKSAAGRAAQAQIQQMAKQSANTNKGEPVLKWQMT</sequence>
<keyword evidence="4 9" id="KW-0732">Signal</keyword>
<feature type="chain" id="PRO_5043549682" description="Prenylcysteine lyase domain-containing protein" evidence="9">
    <location>
        <begin position="22"/>
        <end position="529"/>
    </location>
</feature>
<evidence type="ECO:0000256" key="5">
    <source>
        <dbReference type="ARBA" id="ARBA00022827"/>
    </source>
</evidence>
<dbReference type="PANTHER" id="PTHR15944">
    <property type="entry name" value="FARNESYLCYSTEINE LYASE"/>
    <property type="match status" value="1"/>
</dbReference>
<comment type="similarity">
    <text evidence="2">Belongs to the prenylcysteine oxidase family.</text>
</comment>
<evidence type="ECO:0000256" key="1">
    <source>
        <dbReference type="ARBA" id="ARBA00001974"/>
    </source>
</evidence>
<dbReference type="InterPro" id="IPR010795">
    <property type="entry name" value="Prenylcys_lyase"/>
</dbReference>
<evidence type="ECO:0000256" key="8">
    <source>
        <dbReference type="SAM" id="MobiDB-lite"/>
    </source>
</evidence>
<evidence type="ECO:0000256" key="7">
    <source>
        <dbReference type="ARBA" id="ARBA00023180"/>
    </source>
</evidence>
<dbReference type="GO" id="GO:0030327">
    <property type="term" value="P:prenylated protein catabolic process"/>
    <property type="evidence" value="ECO:0007669"/>
    <property type="project" value="TreeGrafter"/>
</dbReference>
<reference evidence="11 12" key="1">
    <citation type="submission" date="2022-03" db="EMBL/GenBank/DDBJ databases">
        <authorList>
            <person name="Nunn A."/>
            <person name="Chopra R."/>
            <person name="Nunn A."/>
            <person name="Contreras Garrido A."/>
        </authorList>
    </citation>
    <scope>NUCLEOTIDE SEQUENCE [LARGE SCALE GENOMIC DNA]</scope>
</reference>
<dbReference type="Pfam" id="PF13450">
    <property type="entry name" value="NAD_binding_8"/>
    <property type="match status" value="1"/>
</dbReference>
<organism evidence="11 12">
    <name type="scientific">Thlaspi arvense</name>
    <name type="common">Field penny-cress</name>
    <dbReference type="NCBI Taxonomy" id="13288"/>
    <lineage>
        <taxon>Eukaryota</taxon>
        <taxon>Viridiplantae</taxon>
        <taxon>Streptophyta</taxon>
        <taxon>Embryophyta</taxon>
        <taxon>Tracheophyta</taxon>
        <taxon>Spermatophyta</taxon>
        <taxon>Magnoliopsida</taxon>
        <taxon>eudicotyledons</taxon>
        <taxon>Gunneridae</taxon>
        <taxon>Pentapetalae</taxon>
        <taxon>rosids</taxon>
        <taxon>malvids</taxon>
        <taxon>Brassicales</taxon>
        <taxon>Brassicaceae</taxon>
        <taxon>Thlaspideae</taxon>
        <taxon>Thlaspi</taxon>
    </lineage>
</organism>
<accession>A0AAU9RI09</accession>
<dbReference type="InterPro" id="IPR036188">
    <property type="entry name" value="FAD/NAD-bd_sf"/>
</dbReference>
<dbReference type="SUPFAM" id="SSF51905">
    <property type="entry name" value="FAD/NAD(P)-binding domain"/>
    <property type="match status" value="1"/>
</dbReference>
<dbReference type="FunFam" id="3.50.50.60:FF:000430">
    <property type="entry name" value="Farnesylcysteine lyase"/>
    <property type="match status" value="1"/>
</dbReference>
<feature type="domain" description="Prenylcysteine lyase" evidence="10">
    <location>
        <begin position="149"/>
        <end position="465"/>
    </location>
</feature>
<protein>
    <recommendedName>
        <fullName evidence="10">Prenylcysteine lyase domain-containing protein</fullName>
    </recommendedName>
</protein>
<keyword evidence="6" id="KW-0560">Oxidoreductase</keyword>
<gene>
    <name evidence="11" type="ORF">TAV2_LOCUS6337</name>
</gene>
<evidence type="ECO:0000313" key="11">
    <source>
        <dbReference type="EMBL" id="CAH2043604.1"/>
    </source>
</evidence>
<evidence type="ECO:0000256" key="3">
    <source>
        <dbReference type="ARBA" id="ARBA00022630"/>
    </source>
</evidence>
<dbReference type="Gene3D" id="3.50.50.60">
    <property type="entry name" value="FAD/NAD(P)-binding domain"/>
    <property type="match status" value="2"/>
</dbReference>
<evidence type="ECO:0000313" key="12">
    <source>
        <dbReference type="Proteomes" id="UP000836841"/>
    </source>
</evidence>
<keyword evidence="3" id="KW-0285">Flavoprotein</keyword>
<dbReference type="PANTHER" id="PTHR15944:SF0">
    <property type="entry name" value="PRENYLCYSTEINE LYASE DOMAIN-CONTAINING PROTEIN"/>
    <property type="match status" value="1"/>
</dbReference>
<evidence type="ECO:0000259" key="10">
    <source>
        <dbReference type="Pfam" id="PF07156"/>
    </source>
</evidence>
<keyword evidence="7" id="KW-0325">Glycoprotein</keyword>
<dbReference type="GO" id="GO:0030328">
    <property type="term" value="P:prenylcysteine catabolic process"/>
    <property type="evidence" value="ECO:0007669"/>
    <property type="project" value="InterPro"/>
</dbReference>
<evidence type="ECO:0000256" key="4">
    <source>
        <dbReference type="ARBA" id="ARBA00022729"/>
    </source>
</evidence>
<feature type="region of interest" description="Disordered" evidence="8">
    <location>
        <begin position="508"/>
        <end position="529"/>
    </location>
</feature>